<dbReference type="PANTHER" id="PTHR38011">
    <property type="entry name" value="DIHYDROFOLATE REDUCTASE FAMILY PROTEIN (AFU_ORTHOLOGUE AFUA_8G06820)"/>
    <property type="match status" value="1"/>
</dbReference>
<reference evidence="2 3" key="1">
    <citation type="submission" date="2021-06" db="EMBL/GenBank/DDBJ databases">
        <title>Enterococcus alishanensis sp. nov., a novel lactic acid bacterium isolated from fresh coffee beans.</title>
        <authorList>
            <person name="Chen Y.-S."/>
        </authorList>
    </citation>
    <scope>NUCLEOTIDE SEQUENCE [LARGE SCALE GENOMIC DNA]</scope>
    <source>
        <strain evidence="2 3">ALS3</strain>
    </source>
</reference>
<keyword evidence="3" id="KW-1185">Reference proteome</keyword>
<dbReference type="InterPro" id="IPR002734">
    <property type="entry name" value="RibDG_C"/>
</dbReference>
<gene>
    <name evidence="2" type="ORF">KUA55_02805</name>
</gene>
<dbReference type="Pfam" id="PF01872">
    <property type="entry name" value="RibD_C"/>
    <property type="match status" value="1"/>
</dbReference>
<sequence>MARVVFYGAISLDGYLADQDHSLEWLTTNPGDNSDDYERFYQSLDYTMMGRKTYQGAQAEMGKVNFYPDTENFVFSHQRLDLIDGFELISGDPVRFVQNLPADKTIWVVGGAGLVKELLAAELIDEWWIQIVPILLGSGIPLFLTQERKQQFTLVETRQFGQFAELHLKKKSE</sequence>
<accession>A0ABS6T9L4</accession>
<evidence type="ECO:0000313" key="3">
    <source>
        <dbReference type="Proteomes" id="UP000774130"/>
    </source>
</evidence>
<dbReference type="RefSeq" id="WP_218324649.1">
    <property type="nucleotide sequence ID" value="NZ_JAHUZB010000001.1"/>
</dbReference>
<dbReference type="EMBL" id="JAHUZB010000001">
    <property type="protein sequence ID" value="MBV7389593.1"/>
    <property type="molecule type" value="Genomic_DNA"/>
</dbReference>
<dbReference type="InterPro" id="IPR050765">
    <property type="entry name" value="Riboflavin_Biosynth_HTPR"/>
</dbReference>
<dbReference type="Proteomes" id="UP000774130">
    <property type="component" value="Unassembled WGS sequence"/>
</dbReference>
<feature type="domain" description="Bacterial bifunctional deaminase-reductase C-terminal" evidence="1">
    <location>
        <begin position="6"/>
        <end position="162"/>
    </location>
</feature>
<comment type="caution">
    <text evidence="2">The sequence shown here is derived from an EMBL/GenBank/DDBJ whole genome shotgun (WGS) entry which is preliminary data.</text>
</comment>
<evidence type="ECO:0000313" key="2">
    <source>
        <dbReference type="EMBL" id="MBV7389593.1"/>
    </source>
</evidence>
<organism evidence="2 3">
    <name type="scientific">Enterococcus alishanensis</name>
    <dbReference type="NCBI Taxonomy" id="1303817"/>
    <lineage>
        <taxon>Bacteria</taxon>
        <taxon>Bacillati</taxon>
        <taxon>Bacillota</taxon>
        <taxon>Bacilli</taxon>
        <taxon>Lactobacillales</taxon>
        <taxon>Enterococcaceae</taxon>
        <taxon>Enterococcus</taxon>
    </lineage>
</organism>
<name>A0ABS6T9L4_9ENTE</name>
<dbReference type="PANTHER" id="PTHR38011:SF11">
    <property type="entry name" value="2,5-DIAMINO-6-RIBOSYLAMINO-4(3H)-PYRIMIDINONE 5'-PHOSPHATE REDUCTASE"/>
    <property type="match status" value="1"/>
</dbReference>
<proteinExistence type="predicted"/>
<protein>
    <submittedName>
        <fullName evidence="2">Dihydrofolate reductase family protein</fullName>
    </submittedName>
</protein>
<evidence type="ECO:0000259" key="1">
    <source>
        <dbReference type="Pfam" id="PF01872"/>
    </source>
</evidence>